<protein>
    <submittedName>
        <fullName evidence="2">Uncharacterized protein</fullName>
    </submittedName>
</protein>
<organism evidence="2 3">
    <name type="scientific">Methylorubrum suomiense</name>
    <dbReference type="NCBI Taxonomy" id="144191"/>
    <lineage>
        <taxon>Bacteria</taxon>
        <taxon>Pseudomonadati</taxon>
        <taxon>Pseudomonadota</taxon>
        <taxon>Alphaproteobacteria</taxon>
        <taxon>Hyphomicrobiales</taxon>
        <taxon>Methylobacteriaceae</taxon>
        <taxon>Methylorubrum</taxon>
    </lineage>
</organism>
<accession>A0ABQ4V198</accession>
<comment type="caution">
    <text evidence="2">The sequence shown here is derived from an EMBL/GenBank/DDBJ whole genome shotgun (WGS) entry which is preliminary data.</text>
</comment>
<feature type="signal peptide" evidence="1">
    <location>
        <begin position="1"/>
        <end position="21"/>
    </location>
</feature>
<reference evidence="2" key="2">
    <citation type="submission" date="2021-08" db="EMBL/GenBank/DDBJ databases">
        <authorList>
            <person name="Tani A."/>
            <person name="Ola A."/>
            <person name="Ogura Y."/>
            <person name="Katsura K."/>
            <person name="Hayashi T."/>
        </authorList>
    </citation>
    <scope>NUCLEOTIDE SEQUENCE</scope>
    <source>
        <strain evidence="2">DSM 14458</strain>
    </source>
</reference>
<dbReference type="Proteomes" id="UP001055093">
    <property type="component" value="Unassembled WGS sequence"/>
</dbReference>
<dbReference type="EMBL" id="BPRE01000017">
    <property type="protein sequence ID" value="GJE77834.1"/>
    <property type="molecule type" value="Genomic_DNA"/>
</dbReference>
<feature type="chain" id="PRO_5045871139" evidence="1">
    <location>
        <begin position="22"/>
        <end position="82"/>
    </location>
</feature>
<reference evidence="2" key="1">
    <citation type="journal article" date="2021" name="Front. Microbiol.">
        <title>Comprehensive Comparative Genomics and Phenotyping of Methylobacterium Species.</title>
        <authorList>
            <person name="Alessa O."/>
            <person name="Ogura Y."/>
            <person name="Fujitani Y."/>
            <person name="Takami H."/>
            <person name="Hayashi T."/>
            <person name="Sahin N."/>
            <person name="Tani A."/>
        </authorList>
    </citation>
    <scope>NUCLEOTIDE SEQUENCE</scope>
    <source>
        <strain evidence="2">DSM 14458</strain>
    </source>
</reference>
<evidence type="ECO:0000256" key="1">
    <source>
        <dbReference type="SAM" id="SignalP"/>
    </source>
</evidence>
<dbReference type="RefSeq" id="WP_137828028.1">
    <property type="nucleotide sequence ID" value="NZ_BPRE01000017.1"/>
</dbReference>
<keyword evidence="3" id="KW-1185">Reference proteome</keyword>
<name>A0ABQ4V198_9HYPH</name>
<proteinExistence type="predicted"/>
<gene>
    <name evidence="2" type="ORF">BGCPKDLD_4441</name>
</gene>
<keyword evidence="1" id="KW-0732">Signal</keyword>
<evidence type="ECO:0000313" key="2">
    <source>
        <dbReference type="EMBL" id="GJE77834.1"/>
    </source>
</evidence>
<sequence length="82" mass="8196">MSLKIVAGAALGLVLSTTAFAQSYNAPSGIPAATAPGGLEGIAGPGNVQRYVDRYGRPGPASVDGVYATGSIVHAPRADRSR</sequence>
<evidence type="ECO:0000313" key="3">
    <source>
        <dbReference type="Proteomes" id="UP001055093"/>
    </source>
</evidence>